<organism evidence="2 3">
    <name type="scientific">Paraburkholderia phenoliruptrix</name>
    <dbReference type="NCBI Taxonomy" id="252970"/>
    <lineage>
        <taxon>Bacteria</taxon>
        <taxon>Pseudomonadati</taxon>
        <taxon>Pseudomonadota</taxon>
        <taxon>Betaproteobacteria</taxon>
        <taxon>Burkholderiales</taxon>
        <taxon>Burkholderiaceae</taxon>
        <taxon>Paraburkholderia</taxon>
    </lineage>
</organism>
<feature type="transmembrane region" description="Helical" evidence="1">
    <location>
        <begin position="170"/>
        <end position="188"/>
    </location>
</feature>
<gene>
    <name evidence="2" type="ORF">LMG22037_05764</name>
</gene>
<sequence length="200" mass="21854">MHNFWTVLAHGPRLLSLNLTAVVAMILGPLLAYAGVLNQARSMPANTKRRAGIAFLASTMFFLGAYVTSHATLAVPSITVPTAFRALQTVTDYQVVCRWNVEKTDQMTWSVARDRLLANDVKWRTSFADLTPHARAGKDVPCGETPVPIDDSRMQADLHAVVVWMYAGDLLWLLGCAGIGWSLLAGLVNESRLSTRNSTA</sequence>
<evidence type="ECO:0000313" key="3">
    <source>
        <dbReference type="Proteomes" id="UP000494249"/>
    </source>
</evidence>
<reference evidence="2 3" key="1">
    <citation type="submission" date="2020-04" db="EMBL/GenBank/DDBJ databases">
        <authorList>
            <person name="De Canck E."/>
        </authorList>
    </citation>
    <scope>NUCLEOTIDE SEQUENCE [LARGE SCALE GENOMIC DNA]</scope>
    <source>
        <strain evidence="2 3">LMG 22037</strain>
    </source>
</reference>
<proteinExistence type="predicted"/>
<feature type="transmembrane region" description="Helical" evidence="1">
    <location>
        <begin position="49"/>
        <end position="67"/>
    </location>
</feature>
<protein>
    <submittedName>
        <fullName evidence="2">Uncharacterized protein</fullName>
    </submittedName>
</protein>
<dbReference type="AlphaFoldDB" id="A0A6J5CDJ0"/>
<accession>A0A6J5CDJ0</accession>
<dbReference type="Proteomes" id="UP000494249">
    <property type="component" value="Unassembled WGS sequence"/>
</dbReference>
<feature type="transmembrane region" description="Helical" evidence="1">
    <location>
        <begin position="15"/>
        <end position="37"/>
    </location>
</feature>
<keyword evidence="1" id="KW-0812">Transmembrane</keyword>
<evidence type="ECO:0000313" key="2">
    <source>
        <dbReference type="EMBL" id="CAB3733076.1"/>
    </source>
</evidence>
<keyword evidence="1" id="KW-0472">Membrane</keyword>
<keyword evidence="1" id="KW-1133">Transmembrane helix</keyword>
<evidence type="ECO:0000256" key="1">
    <source>
        <dbReference type="SAM" id="Phobius"/>
    </source>
</evidence>
<name>A0A6J5CDJ0_9BURK</name>
<dbReference type="EMBL" id="CADIKB010000046">
    <property type="protein sequence ID" value="CAB3733076.1"/>
    <property type="molecule type" value="Genomic_DNA"/>
</dbReference>